<dbReference type="NCBIfam" id="TIGR02473">
    <property type="entry name" value="flagell_FliJ"/>
    <property type="match status" value="1"/>
</dbReference>
<comment type="caution">
    <text evidence="2">The sequence shown here is derived from an EMBL/GenBank/DDBJ whole genome shotgun (WGS) entry which is preliminary data.</text>
</comment>
<feature type="coiled-coil region" evidence="1">
    <location>
        <begin position="19"/>
        <end position="117"/>
    </location>
</feature>
<keyword evidence="3" id="KW-1185">Reference proteome</keyword>
<dbReference type="Pfam" id="PF02050">
    <property type="entry name" value="FliJ"/>
    <property type="match status" value="1"/>
</dbReference>
<dbReference type="EMBL" id="JAEEGC010000021">
    <property type="protein sequence ID" value="MBV7272216.1"/>
    <property type="molecule type" value="Genomic_DNA"/>
</dbReference>
<gene>
    <name evidence="2" type="primary">fliJ</name>
    <name evidence="2" type="ORF">I6U48_04700</name>
</gene>
<dbReference type="GO" id="GO:0009288">
    <property type="term" value="C:bacterial-type flagellum"/>
    <property type="evidence" value="ECO:0007669"/>
    <property type="project" value="InterPro"/>
</dbReference>
<organism evidence="2 3">
    <name type="scientific">Clostridium thailandense</name>
    <dbReference type="NCBI Taxonomy" id="2794346"/>
    <lineage>
        <taxon>Bacteria</taxon>
        <taxon>Bacillati</taxon>
        <taxon>Bacillota</taxon>
        <taxon>Clostridia</taxon>
        <taxon>Eubacteriales</taxon>
        <taxon>Clostridiaceae</taxon>
        <taxon>Clostridium</taxon>
    </lineage>
</organism>
<evidence type="ECO:0000313" key="3">
    <source>
        <dbReference type="Proteomes" id="UP000694308"/>
    </source>
</evidence>
<dbReference type="AlphaFoldDB" id="A0A949TRX2"/>
<keyword evidence="2" id="KW-0969">Cilium</keyword>
<name>A0A949TRX2_9CLOT</name>
<dbReference type="Proteomes" id="UP000694308">
    <property type="component" value="Unassembled WGS sequence"/>
</dbReference>
<evidence type="ECO:0000313" key="2">
    <source>
        <dbReference type="EMBL" id="MBV7272216.1"/>
    </source>
</evidence>
<evidence type="ECO:0000256" key="1">
    <source>
        <dbReference type="SAM" id="Coils"/>
    </source>
</evidence>
<reference evidence="2" key="1">
    <citation type="submission" date="2020-12" db="EMBL/GenBank/DDBJ databases">
        <title>Clostridium thailandense sp. nov., a novel acetogenic bacterium isolated from peat land soil in Thailand.</title>
        <authorList>
            <person name="Chaikitkaew S."/>
            <person name="Birkeland N.K."/>
        </authorList>
    </citation>
    <scope>NUCLEOTIDE SEQUENCE</scope>
    <source>
        <strain evidence="2">PL3</strain>
    </source>
</reference>
<proteinExistence type="predicted"/>
<accession>A0A949TRX2</accession>
<sequence length="149" mass="17896">MDQYKFRLQKLLDIRLQKEEECKRNFKEAQSEKLMAEEKLNGLKESYEKYRNTPQKESVIEQKIRHVYLNAINLSINETTEDLSKKEKVLELKREDLKQKQIERKTVETLKEKQKEAFLKEQNQIEQKANDEFALYGFIRNLKNLKGGD</sequence>
<protein>
    <submittedName>
        <fullName evidence="2">Flagellar export protein FliJ</fullName>
    </submittedName>
</protein>
<keyword evidence="2" id="KW-0966">Cell projection</keyword>
<keyword evidence="1" id="KW-0175">Coiled coil</keyword>
<dbReference type="InterPro" id="IPR012823">
    <property type="entry name" value="Flagell_FliJ"/>
</dbReference>
<dbReference type="GO" id="GO:0071973">
    <property type="term" value="P:bacterial-type flagellum-dependent cell motility"/>
    <property type="evidence" value="ECO:0007669"/>
    <property type="project" value="InterPro"/>
</dbReference>
<keyword evidence="2" id="KW-0282">Flagellum</keyword>
<dbReference type="RefSeq" id="WP_218319252.1">
    <property type="nucleotide sequence ID" value="NZ_JAEEGC010000021.1"/>
</dbReference>